<proteinExistence type="predicted"/>
<evidence type="ECO:0000256" key="1">
    <source>
        <dbReference type="ARBA" id="ARBA00004123"/>
    </source>
</evidence>
<dbReference type="InterPro" id="IPR015943">
    <property type="entry name" value="WD40/YVTN_repeat-like_dom_sf"/>
</dbReference>
<dbReference type="Gene3D" id="2.130.10.10">
    <property type="entry name" value="YVTN repeat-like/Quinoprotein amine dehydrogenase"/>
    <property type="match status" value="2"/>
</dbReference>
<dbReference type="AlphaFoldDB" id="A0A1G4K897"/>
<dbReference type="InterPro" id="IPR036322">
    <property type="entry name" value="WD40_repeat_dom_sf"/>
</dbReference>
<dbReference type="Pfam" id="PF10433">
    <property type="entry name" value="Beta-prop_RSE1_1st"/>
    <property type="match status" value="1"/>
</dbReference>
<feature type="domain" description="RSE1/DDB1/CPSF1 first beta-propeller" evidence="5">
    <location>
        <begin position="53"/>
        <end position="400"/>
    </location>
</feature>
<organism evidence="7 8">
    <name type="scientific">Lachancea mirantina</name>
    <dbReference type="NCBI Taxonomy" id="1230905"/>
    <lineage>
        <taxon>Eukaryota</taxon>
        <taxon>Fungi</taxon>
        <taxon>Dikarya</taxon>
        <taxon>Ascomycota</taxon>
        <taxon>Saccharomycotina</taxon>
        <taxon>Saccharomycetes</taxon>
        <taxon>Saccharomycetales</taxon>
        <taxon>Saccharomycetaceae</taxon>
        <taxon>Lachancea</taxon>
    </lineage>
</organism>
<dbReference type="OrthoDB" id="436637at2759"/>
<dbReference type="GO" id="GO:0003676">
    <property type="term" value="F:nucleic acid binding"/>
    <property type="evidence" value="ECO:0007669"/>
    <property type="project" value="InterPro"/>
</dbReference>
<keyword evidence="2" id="KW-0507">mRNA processing</keyword>
<sequence length="1273" mass="143148">MLTETDEVFLYNLTLSRQNNFNNSCIGHFLDYKPHHFARNNEKIKKRKKRNREFQLCVATETHIELYDLEDGLLNKLCTVPIFATLTAMEKLPIDGDCAFLSLVTDSGNLTICRFALNSGKIRLITFHNEPLGRSGLRRLAPQRGIVADQQGRCLLLSALERDKLCFQTQFVDGHLQLSSSLQLSEPELITLQTVCCDVSFDNPKFASLQINLIDKSRQLTFYVLDLGLNQLSRHREFTLPGDVNFLMPLPSLEKYSINTRGSGEGLIEDEEINPFVLLGFDNSISIRDCRGLYNTKVNLPRREGRNATTVIITGQVHTMKNEFLVLLQSDLGDLYKVKISPDNDHGNVPAVSIMYFDTIPAAQGLHILKNGYMFSNSELEQSYLFQFESLGNDSDPSKILTSKLPDAHLSFRASHCLENISIVDELRGLNPTLSGVPLEAVPFNLLVQNRYSKSALKSNVDFQELVSSPLPDNATNIWTIKLSTDLRHRLLFLAFFESVLILKIENGSLEELNNSDNVFVQQGDNTIYVGSMGHNSLIQVCENVMLQIVAENDGSYKRRLKWYPPAGIRIVKAACNASQLVLALSSNEIVYFELNQFEDIDVLSEYQRKAEFDEAVVTVHLAGGNRCNFLALGLEDSSLRILSLKRSDQESFLETISMQILLAPPNDVKMLEDNAGIFLHVGLSNGVYVCLQVDRLDGRLFHNRTKYLGSKPVEISLQGKVTLDRKRNALENGEDDEDLLNTELLGDSTTTCVVLRCNQSWASYWTDGMLIVRPLVSSIKGSIIKFAPFESEEITFNGSCCITTSGALIIGRLKDFPSTDEWFTSETIPNPGDERENRPNEFPNSAYRSRRVIVDKGHSKLAFLIDNHVTKNESRFSVHHSSKRYLSQDEKLPYAIMENSRCIDACVATFGNNKSYIVTTDAGKKIKCFEVELKKDDTQRYFKLTYLHDTPVDEVIHSIITFKDKVLVALGANLVLFGLGKKQLLKRSISPLPPSITKITSLSHWQGKRLAVGDAKESVMFFLFSESTSVFLPLADDTTKRHVTSIQFVDQVTVIGGDRFGNVWMLRLPREWSKIIDENLPYFMSKFYRGATGPSTTIQECPLKLELACHFFINDVPLSFSVIENLNMSGRAAVIYTGLQGTVGSLTPLVTMKEVEFYQKLEEGLRSVEDLSSEEGKADESELAGDADNFIDVAKNKSPLRPSVEGAFSIVGRDHLMYRSYYAPVRHVIDGDFCESFFSLFSDEQTALTQKIGFASTALVKDRIAEIRRSYL</sequence>
<dbReference type="SUPFAM" id="SSF50978">
    <property type="entry name" value="WD40 repeat-like"/>
    <property type="match status" value="1"/>
</dbReference>
<comment type="subcellular location">
    <subcellularLocation>
        <location evidence="1">Nucleus</location>
    </subcellularLocation>
</comment>
<protein>
    <submittedName>
        <fullName evidence="7">LAMI_0G03488g1_1</fullName>
    </submittedName>
</protein>
<dbReference type="InterPro" id="IPR018846">
    <property type="entry name" value="Beta-prop_RSE1/DDB1/CPSF1_1st"/>
</dbReference>
<evidence type="ECO:0000256" key="2">
    <source>
        <dbReference type="ARBA" id="ARBA00022664"/>
    </source>
</evidence>
<dbReference type="PANTHER" id="PTHR10644">
    <property type="entry name" value="DNA REPAIR/RNA PROCESSING CPSF FAMILY"/>
    <property type="match status" value="1"/>
</dbReference>
<evidence type="ECO:0000259" key="5">
    <source>
        <dbReference type="Pfam" id="PF10433"/>
    </source>
</evidence>
<dbReference type="InterPro" id="IPR050358">
    <property type="entry name" value="RSE1/DDB1/CFT1"/>
</dbReference>
<dbReference type="Pfam" id="PF23726">
    <property type="entry name" value="Beta-prop_RSE1_2nd"/>
    <property type="match status" value="1"/>
</dbReference>
<dbReference type="GO" id="GO:0005634">
    <property type="term" value="C:nucleus"/>
    <property type="evidence" value="ECO:0007669"/>
    <property type="project" value="UniProtKB-SubCell"/>
</dbReference>
<evidence type="ECO:0000259" key="6">
    <source>
        <dbReference type="Pfam" id="PF23726"/>
    </source>
</evidence>
<dbReference type="STRING" id="1230905.A0A1G4K897"/>
<name>A0A1G4K897_9SACH</name>
<keyword evidence="3" id="KW-0539">Nucleus</keyword>
<dbReference type="Pfam" id="PF03178">
    <property type="entry name" value="CPSF_A"/>
    <property type="match status" value="1"/>
</dbReference>
<reference evidence="7 8" key="1">
    <citation type="submission" date="2016-03" db="EMBL/GenBank/DDBJ databases">
        <authorList>
            <person name="Devillers H."/>
        </authorList>
    </citation>
    <scope>NUCLEOTIDE SEQUENCE [LARGE SCALE GENOMIC DNA]</scope>
    <source>
        <strain evidence="7">CBS 11717</strain>
    </source>
</reference>
<evidence type="ECO:0000313" key="7">
    <source>
        <dbReference type="EMBL" id="SCV00198.1"/>
    </source>
</evidence>
<feature type="domain" description="RSE1/DDB1/CPSF1 C-terminal" evidence="4">
    <location>
        <begin position="927"/>
        <end position="1239"/>
    </location>
</feature>
<dbReference type="InterPro" id="IPR058543">
    <property type="entry name" value="Beta-prop_RSE1/DDB1/CPSF1_2nd"/>
</dbReference>
<dbReference type="Proteomes" id="UP000191024">
    <property type="component" value="Chromosome G"/>
</dbReference>
<feature type="domain" description="RSE1/DDB1/CPSF1 second beta-propeller" evidence="6">
    <location>
        <begin position="464"/>
        <end position="813"/>
    </location>
</feature>
<evidence type="ECO:0000256" key="3">
    <source>
        <dbReference type="ARBA" id="ARBA00023242"/>
    </source>
</evidence>
<accession>A0A1G4K897</accession>
<gene>
    <name evidence="7" type="ORF">LAMI_0G03488G</name>
</gene>
<dbReference type="EMBL" id="LT598469">
    <property type="protein sequence ID" value="SCV00198.1"/>
    <property type="molecule type" value="Genomic_DNA"/>
</dbReference>
<evidence type="ECO:0000313" key="8">
    <source>
        <dbReference type="Proteomes" id="UP000191024"/>
    </source>
</evidence>
<keyword evidence="8" id="KW-1185">Reference proteome</keyword>
<evidence type="ECO:0000259" key="4">
    <source>
        <dbReference type="Pfam" id="PF03178"/>
    </source>
</evidence>
<dbReference type="InterPro" id="IPR004871">
    <property type="entry name" value="RSE1/DDB1/CPSF1_C"/>
</dbReference>
<dbReference type="GO" id="GO:0006397">
    <property type="term" value="P:mRNA processing"/>
    <property type="evidence" value="ECO:0007669"/>
    <property type="project" value="UniProtKB-KW"/>
</dbReference>